<feature type="compositionally biased region" description="Basic and acidic residues" evidence="1">
    <location>
        <begin position="600"/>
        <end position="622"/>
    </location>
</feature>
<feature type="compositionally biased region" description="Pro residues" evidence="1">
    <location>
        <begin position="520"/>
        <end position="531"/>
    </location>
</feature>
<feature type="compositionally biased region" description="Polar residues" evidence="1">
    <location>
        <begin position="368"/>
        <end position="379"/>
    </location>
</feature>
<feature type="compositionally biased region" description="Polar residues" evidence="1">
    <location>
        <begin position="228"/>
        <end position="238"/>
    </location>
</feature>
<organism evidence="2 3">
    <name type="scientific">Exophiala dermatitidis</name>
    <name type="common">Black yeast-like fungus</name>
    <name type="synonym">Wangiella dermatitidis</name>
    <dbReference type="NCBI Taxonomy" id="5970"/>
    <lineage>
        <taxon>Eukaryota</taxon>
        <taxon>Fungi</taxon>
        <taxon>Dikarya</taxon>
        <taxon>Ascomycota</taxon>
        <taxon>Pezizomycotina</taxon>
        <taxon>Eurotiomycetes</taxon>
        <taxon>Chaetothyriomycetidae</taxon>
        <taxon>Chaetothyriales</taxon>
        <taxon>Herpotrichiellaceae</taxon>
        <taxon>Exophiala</taxon>
    </lineage>
</organism>
<sequence length="644" mass="71133">MSTSTASRMADTGAVASITGVASEAFRLSLVLNAVSCEVANAGLEVHSISKSVTLFAMMLKQTGNVLRSADPVHSHEAVETAESIAEESTRVFDEINDMLDRLRTKQVHGNSVPTIQQRFRWCFRKHRVTYLMAQLENLKLSLFLMLQIIELGRLMASTSRHDRPEEVAVKTEAIRQERAEAQNAVIVRYWQMSKMDRLFEASQKEEEDDRKAHTGADTPEDDDLSLAETNSPQQTTDVPPPEYAPSSALVKLPVYSLGELDQTLHQIKDSPKDMIQVSDRAIDPLLERWTIWRQVRERRHERGSGGRFVPTVQQLDEDDDDRPLYEQFGDQEDSPRGYYLEGSTTDWRRPNSAAARQEASRRRREYSNYQPSVTTATSDVDEETPGTNAFKKRAATRHVIESDSESSDSEPDQLQSQPRRRGSDGPVNERKVSFQEGHSASHTHAVPIPPTGRAAVNGAGGGNRAPSITSAPPVAPRLTSPAHQPPNHRPWPTPDQNPVHHSISSPFPPVHPGIASNPYVPPPPPPPPQQHYPGYPRYTGPPAPQLSTAYGVQPGNPSRYMPPATNPIVFSPRPGSQDGKHGRSPSRLSQHSTPARGHARADDDKRHSREKSTKHNLREGATKGLLGAGAMAGFLQALEGLSI</sequence>
<dbReference type="EMBL" id="JAJGCB010000005">
    <property type="protein sequence ID" value="KAJ8992318.1"/>
    <property type="molecule type" value="Genomic_DNA"/>
</dbReference>
<evidence type="ECO:0000313" key="3">
    <source>
        <dbReference type="Proteomes" id="UP001161757"/>
    </source>
</evidence>
<feature type="region of interest" description="Disordered" evidence="1">
    <location>
        <begin position="201"/>
        <end position="247"/>
    </location>
</feature>
<proteinExistence type="predicted"/>
<reference evidence="2" key="1">
    <citation type="submission" date="2023-01" db="EMBL/GenBank/DDBJ databases">
        <title>Exophiala dermititidis isolated from Cystic Fibrosis Patient.</title>
        <authorList>
            <person name="Kurbessoian T."/>
            <person name="Crocker A."/>
            <person name="Murante D."/>
            <person name="Hogan D.A."/>
            <person name="Stajich J.E."/>
        </authorList>
    </citation>
    <scope>NUCLEOTIDE SEQUENCE</scope>
    <source>
        <strain evidence="2">Ex8</strain>
    </source>
</reference>
<gene>
    <name evidence="2" type="ORF">HRR80_003429</name>
</gene>
<feature type="compositionally biased region" description="Acidic residues" evidence="1">
    <location>
        <begin position="403"/>
        <end position="412"/>
    </location>
</feature>
<feature type="compositionally biased region" description="Pro residues" evidence="1">
    <location>
        <begin position="484"/>
        <end position="496"/>
    </location>
</feature>
<dbReference type="AlphaFoldDB" id="A0AAN6EW27"/>
<evidence type="ECO:0000313" key="2">
    <source>
        <dbReference type="EMBL" id="KAJ8992318.1"/>
    </source>
</evidence>
<dbReference type="Proteomes" id="UP001161757">
    <property type="component" value="Unassembled WGS sequence"/>
</dbReference>
<feature type="compositionally biased region" description="Basic and acidic residues" evidence="1">
    <location>
        <begin position="422"/>
        <end position="434"/>
    </location>
</feature>
<feature type="region of interest" description="Disordered" evidence="1">
    <location>
        <begin position="301"/>
        <end position="626"/>
    </location>
</feature>
<evidence type="ECO:0000256" key="1">
    <source>
        <dbReference type="SAM" id="MobiDB-lite"/>
    </source>
</evidence>
<feature type="compositionally biased region" description="Basic and acidic residues" evidence="1">
    <location>
        <begin position="201"/>
        <end position="215"/>
    </location>
</feature>
<protein>
    <submittedName>
        <fullName evidence="2">Uncharacterized protein</fullName>
    </submittedName>
</protein>
<name>A0AAN6EW27_EXODE</name>
<accession>A0AAN6EW27</accession>
<comment type="caution">
    <text evidence="2">The sequence shown here is derived from an EMBL/GenBank/DDBJ whole genome shotgun (WGS) entry which is preliminary data.</text>
</comment>